<dbReference type="RefSeq" id="WP_075336008.1">
    <property type="nucleotide sequence ID" value="NZ_CP011509.1"/>
</dbReference>
<feature type="binding site" evidence="12">
    <location>
        <position position="333"/>
    </location>
    <ligand>
        <name>FAD</name>
        <dbReference type="ChEBI" id="CHEBI:57692"/>
    </ligand>
</feature>
<dbReference type="SUPFAM" id="SSF52218">
    <property type="entry name" value="Flavoproteins"/>
    <property type="match status" value="1"/>
</dbReference>
<dbReference type="InterPro" id="IPR017927">
    <property type="entry name" value="FAD-bd_FR_type"/>
</dbReference>
<comment type="catalytic activity">
    <reaction evidence="11">
        <text>hydrogen sulfide + 3 NADP(+) + 3 H2O = sulfite + 3 NADPH + 4 H(+)</text>
        <dbReference type="Rhea" id="RHEA:13801"/>
        <dbReference type="ChEBI" id="CHEBI:15377"/>
        <dbReference type="ChEBI" id="CHEBI:15378"/>
        <dbReference type="ChEBI" id="CHEBI:17359"/>
        <dbReference type="ChEBI" id="CHEBI:29919"/>
        <dbReference type="ChEBI" id="CHEBI:57783"/>
        <dbReference type="ChEBI" id="CHEBI:58349"/>
        <dbReference type="EC" id="1.8.1.2"/>
    </reaction>
</comment>
<dbReference type="PANTHER" id="PTHR19384">
    <property type="entry name" value="NITRIC OXIDE SYNTHASE-RELATED"/>
    <property type="match status" value="1"/>
</dbReference>
<dbReference type="CDD" id="cd06199">
    <property type="entry name" value="SiR"/>
    <property type="match status" value="1"/>
</dbReference>
<dbReference type="Gene3D" id="2.40.30.10">
    <property type="entry name" value="Translation factors"/>
    <property type="match status" value="1"/>
</dbReference>
<dbReference type="Pfam" id="PF00175">
    <property type="entry name" value="NAD_binding_1"/>
    <property type="match status" value="1"/>
</dbReference>
<dbReference type="InterPro" id="IPR001433">
    <property type="entry name" value="OxRdtase_FAD/NAD-bd"/>
</dbReference>
<keyword evidence="9" id="KW-0560">Oxidoreductase</keyword>
<dbReference type="InterPro" id="IPR001094">
    <property type="entry name" value="Flavdoxin-like"/>
</dbReference>
<feature type="binding site" evidence="12">
    <location>
        <begin position="432"/>
        <end position="435"/>
    </location>
    <ligand>
        <name>FAD</name>
        <dbReference type="ChEBI" id="CHEBI:57692"/>
    </ligand>
</feature>
<dbReference type="SUPFAM" id="SSF52343">
    <property type="entry name" value="Ferredoxin reductase-like, C-terminal NADP-linked domain"/>
    <property type="match status" value="1"/>
</dbReference>
<feature type="binding site" evidence="12">
    <location>
        <position position="612"/>
    </location>
    <ligand>
        <name>FAD</name>
        <dbReference type="ChEBI" id="CHEBI:57692"/>
    </ligand>
</feature>
<reference evidence="16 18" key="2">
    <citation type="submission" date="2018-08" db="EMBL/GenBank/DDBJ databases">
        <title>Genomic Encyclopedia of Archaeal and Bacterial Type Strains, Phase II (KMG-II): from individual species to whole genera.</title>
        <authorList>
            <person name="Goeker M."/>
        </authorList>
    </citation>
    <scope>NUCLEOTIDE SEQUENCE [LARGE SCALE GENOMIC DNA]</scope>
    <source>
        <strain evidence="16 18">DSM 2261</strain>
    </source>
</reference>
<dbReference type="PANTHER" id="PTHR19384:SF128">
    <property type="entry name" value="NADPH OXIDOREDUCTASE A"/>
    <property type="match status" value="1"/>
</dbReference>
<keyword evidence="2" id="KW-0813">Transport</keyword>
<dbReference type="InterPro" id="IPR001709">
    <property type="entry name" value="Flavoprot_Pyr_Nucl_cyt_Rdtase"/>
</dbReference>
<dbReference type="PROSITE" id="PS51384">
    <property type="entry name" value="FAD_FR"/>
    <property type="match status" value="1"/>
</dbReference>
<evidence type="ECO:0000256" key="2">
    <source>
        <dbReference type="ARBA" id="ARBA00022448"/>
    </source>
</evidence>
<dbReference type="PIRSF" id="PIRSF000207">
    <property type="entry name" value="SiR-FP_CysJ"/>
    <property type="match status" value="1"/>
</dbReference>
<dbReference type="PRINTS" id="PR00371">
    <property type="entry name" value="FPNCR"/>
</dbReference>
<feature type="binding site" evidence="12">
    <location>
        <begin position="129"/>
        <end position="132"/>
    </location>
    <ligand>
        <name>FMN</name>
        <dbReference type="ChEBI" id="CHEBI:58210"/>
    </ligand>
</feature>
<feature type="binding site" evidence="12">
    <location>
        <begin position="538"/>
        <end position="542"/>
    </location>
    <ligand>
        <name>NADP(+)</name>
        <dbReference type="ChEBI" id="CHEBI:58349"/>
    </ligand>
</feature>
<feature type="binding site" evidence="12">
    <location>
        <position position="423"/>
    </location>
    <ligand>
        <name>FAD</name>
        <dbReference type="ChEBI" id="CHEBI:57692"/>
    </ligand>
</feature>
<dbReference type="FunFam" id="3.40.50.80:FF:000001">
    <property type="entry name" value="NADPH--cytochrome P450 reductase 1"/>
    <property type="match status" value="1"/>
</dbReference>
<dbReference type="Proteomes" id="UP000256345">
    <property type="component" value="Unassembled WGS sequence"/>
</dbReference>
<dbReference type="InterPro" id="IPR003097">
    <property type="entry name" value="CysJ-like_FAD-binding"/>
</dbReference>
<evidence type="ECO:0000256" key="11">
    <source>
        <dbReference type="ARBA" id="ARBA00052219"/>
    </source>
</evidence>
<evidence type="ECO:0000313" key="15">
    <source>
        <dbReference type="EMBL" id="AKJ04828.1"/>
    </source>
</evidence>
<keyword evidence="5 12" id="KW-0288">FMN</keyword>
<keyword evidence="4" id="KW-0285">Flavoprotein</keyword>
<keyword evidence="7 12" id="KW-0521">NADP</keyword>
<organism evidence="15 17">
    <name type="scientific">Archangium gephyra</name>
    <dbReference type="NCBI Taxonomy" id="48"/>
    <lineage>
        <taxon>Bacteria</taxon>
        <taxon>Pseudomonadati</taxon>
        <taxon>Myxococcota</taxon>
        <taxon>Myxococcia</taxon>
        <taxon>Myxococcales</taxon>
        <taxon>Cystobacterineae</taxon>
        <taxon>Archangiaceae</taxon>
        <taxon>Archangium</taxon>
    </lineage>
</organism>
<keyword evidence="3" id="KW-0028">Amino-acid biosynthesis</keyword>
<dbReference type="Pfam" id="PF00667">
    <property type="entry name" value="FAD_binding_1"/>
    <property type="match status" value="1"/>
</dbReference>
<keyword evidence="6 12" id="KW-0274">FAD</keyword>
<comment type="cofactor">
    <cofactor evidence="12">
        <name>FAD</name>
        <dbReference type="ChEBI" id="CHEBI:57692"/>
    </cofactor>
    <text evidence="12">Binds 1 FAD per subunit.</text>
</comment>
<accession>A0AAC8TG92</accession>
<evidence type="ECO:0000313" key="18">
    <source>
        <dbReference type="Proteomes" id="UP000256345"/>
    </source>
</evidence>
<dbReference type="EC" id="1.8.1.2" evidence="1"/>
<dbReference type="KEGG" id="age:AA314_06454"/>
<sequence length="612" mass="67372">MTSSVNASIPALATPLGAEKSAQLQRLLEGLDAPSLTWLSGYFAGLAARQLPGALPGALPVAPPAAAVQAAPQGTLTIVYGTQTGNSRQLADRLKQRAEAAGLAVRSFRASDYPVRELKNERLLYVVISTQGDGDPPDDARGFFDFIRSKRAPALGQLRFAVLGLGDTSYPKFCEIGRVLDERFAELGGTRLFARAECDVDFEPVAEPWLGQALEHAKKELAPEASLATVTPLRTVQVPPTFSKENPYPSQVLANQRITGRGALKDVRHLELSLEGSGLTYEPGDALGVVPRNPPELVEAVLSELRLDGATEVKREGRGLPLKRWLTEELEITRLSRPFLASHAERSNDAELRRLLTPEGGEALRALLASHQVIDLLRQHPGKWSAEELVGALRRLTPRLYSIASSQKRVGEEVHLTLGLVEYEAFGTRHVGAASNYLATREAGQDTVEVFIEANERFRLPKDTSRDIIMVGPGTGVAPFRAFVQERAETGASGRNWLFFGEQHFRSQFLYQVEWQEAVKQGALHRIDLAFSRDQGQKVYVQNRLREKGSDVYAWLEGGASFYVCGDAKRMAPDVEEALVDIIATHGSKSREDAKAYLDSLREQQRYLRDVY</sequence>
<evidence type="ECO:0000256" key="9">
    <source>
        <dbReference type="ARBA" id="ARBA00023002"/>
    </source>
</evidence>
<gene>
    <name evidence="15" type="ORF">AA314_06454</name>
    <name evidence="16" type="ORF">ATI61_101103</name>
</gene>
<reference evidence="15 17" key="1">
    <citation type="submission" date="2015-05" db="EMBL/GenBank/DDBJ databases">
        <title>Genome assembly of Archangium gephyra DSM 2261.</title>
        <authorList>
            <person name="Sharma G."/>
            <person name="Subramanian S."/>
        </authorList>
    </citation>
    <scope>NUCLEOTIDE SEQUENCE [LARGE SCALE GENOMIC DNA]</scope>
    <source>
        <strain evidence="15 17">DSM 2261</strain>
    </source>
</reference>
<dbReference type="InterPro" id="IPR008254">
    <property type="entry name" value="Flavodoxin/NO_synth"/>
</dbReference>
<evidence type="ECO:0000256" key="10">
    <source>
        <dbReference type="ARBA" id="ARBA00023192"/>
    </source>
</evidence>
<evidence type="ECO:0000256" key="7">
    <source>
        <dbReference type="ARBA" id="ARBA00022857"/>
    </source>
</evidence>
<dbReference type="PRINTS" id="PR00369">
    <property type="entry name" value="FLAVODOXIN"/>
</dbReference>
<feature type="binding site" evidence="12">
    <location>
        <begin position="165"/>
        <end position="174"/>
    </location>
    <ligand>
        <name>FMN</name>
        <dbReference type="ChEBI" id="CHEBI:58210"/>
    </ligand>
</feature>
<dbReference type="Gene3D" id="3.40.50.360">
    <property type="match status" value="1"/>
</dbReference>
<evidence type="ECO:0000256" key="6">
    <source>
        <dbReference type="ARBA" id="ARBA00022827"/>
    </source>
</evidence>
<dbReference type="GO" id="GO:0004783">
    <property type="term" value="F:sulfite reductase (NADPH) activity"/>
    <property type="evidence" value="ECO:0007669"/>
    <property type="project" value="UniProtKB-EC"/>
</dbReference>
<dbReference type="NCBIfam" id="TIGR01931">
    <property type="entry name" value="cysJ"/>
    <property type="match status" value="1"/>
</dbReference>
<dbReference type="Pfam" id="PF00258">
    <property type="entry name" value="Flavodoxin_1"/>
    <property type="match status" value="1"/>
</dbReference>
<dbReference type="InterPro" id="IPR023173">
    <property type="entry name" value="NADPH_Cyt_P450_Rdtase_alpha"/>
</dbReference>
<dbReference type="SUPFAM" id="SSF63380">
    <property type="entry name" value="Riboflavin synthase domain-like"/>
    <property type="match status" value="1"/>
</dbReference>
<evidence type="ECO:0000256" key="3">
    <source>
        <dbReference type="ARBA" id="ARBA00022605"/>
    </source>
</evidence>
<dbReference type="EMBL" id="CP011509">
    <property type="protein sequence ID" value="AKJ04828.1"/>
    <property type="molecule type" value="Genomic_DNA"/>
</dbReference>
<protein>
    <recommendedName>
        <fullName evidence="1">assimilatory sulfite reductase (NADPH)</fullName>
        <ecNumber evidence="1">1.8.1.2</ecNumber>
    </recommendedName>
</protein>
<feature type="binding site" evidence="12">
    <location>
        <begin position="532"/>
        <end position="533"/>
    </location>
    <ligand>
        <name>NADP(+)</name>
        <dbReference type="ChEBI" id="CHEBI:58349"/>
    </ligand>
</feature>
<dbReference type="GO" id="GO:0050660">
    <property type="term" value="F:flavin adenine dinucleotide binding"/>
    <property type="evidence" value="ECO:0007669"/>
    <property type="project" value="InterPro"/>
</dbReference>
<evidence type="ECO:0000256" key="4">
    <source>
        <dbReference type="ARBA" id="ARBA00022630"/>
    </source>
</evidence>
<evidence type="ECO:0000256" key="12">
    <source>
        <dbReference type="PIRSR" id="PIRSR000207-1"/>
    </source>
</evidence>
<dbReference type="AlphaFoldDB" id="A0AAC8TG92"/>
<dbReference type="GO" id="GO:0010181">
    <property type="term" value="F:FMN binding"/>
    <property type="evidence" value="ECO:0007669"/>
    <property type="project" value="InterPro"/>
</dbReference>
<evidence type="ECO:0000256" key="8">
    <source>
        <dbReference type="ARBA" id="ARBA00022982"/>
    </source>
</evidence>
<dbReference type="EMBL" id="QUMU01000001">
    <property type="protein sequence ID" value="REG37127.1"/>
    <property type="molecule type" value="Genomic_DNA"/>
</dbReference>
<feature type="domain" description="FAD-binding FR-type" evidence="14">
    <location>
        <begin position="245"/>
        <end position="461"/>
    </location>
</feature>
<keyword evidence="10" id="KW-0198">Cysteine biosynthesis</keyword>
<dbReference type="PROSITE" id="PS50902">
    <property type="entry name" value="FLAVODOXIN_LIKE"/>
    <property type="match status" value="1"/>
</dbReference>
<dbReference type="InterPro" id="IPR039261">
    <property type="entry name" value="FNR_nucleotide-bd"/>
</dbReference>
<feature type="binding site" evidence="12">
    <location>
        <position position="574"/>
    </location>
    <ligand>
        <name>NADP(+)</name>
        <dbReference type="ChEBI" id="CHEBI:58349"/>
    </ligand>
</feature>
<dbReference type="InterPro" id="IPR010199">
    <property type="entry name" value="CysJ"/>
</dbReference>
<comment type="cofactor">
    <cofactor evidence="12">
        <name>FMN</name>
        <dbReference type="ChEBI" id="CHEBI:58210"/>
    </cofactor>
    <text evidence="12">Binds 1 FMN per subunit.</text>
</comment>
<dbReference type="Proteomes" id="UP000035579">
    <property type="component" value="Chromosome"/>
</dbReference>
<dbReference type="Gene3D" id="3.40.50.80">
    <property type="entry name" value="Nucleotide-binding domain of ferredoxin-NADP reductase (FNR) module"/>
    <property type="match status" value="1"/>
</dbReference>
<evidence type="ECO:0000259" key="13">
    <source>
        <dbReference type="PROSITE" id="PS50902"/>
    </source>
</evidence>
<evidence type="ECO:0000259" key="14">
    <source>
        <dbReference type="PROSITE" id="PS51384"/>
    </source>
</evidence>
<evidence type="ECO:0000256" key="1">
    <source>
        <dbReference type="ARBA" id="ARBA00012604"/>
    </source>
</evidence>
<dbReference type="GO" id="GO:0019344">
    <property type="term" value="P:cysteine biosynthetic process"/>
    <property type="evidence" value="ECO:0007669"/>
    <property type="project" value="UniProtKB-KW"/>
</dbReference>
<keyword evidence="18" id="KW-1185">Reference proteome</keyword>
<proteinExistence type="predicted"/>
<feature type="binding site" evidence="12">
    <location>
        <position position="369"/>
    </location>
    <ligand>
        <name>FAD</name>
        <dbReference type="ChEBI" id="CHEBI:57692"/>
    </ligand>
</feature>
<dbReference type="GO" id="GO:0005829">
    <property type="term" value="C:cytosol"/>
    <property type="evidence" value="ECO:0007669"/>
    <property type="project" value="TreeGrafter"/>
</dbReference>
<keyword evidence="8" id="KW-0249">Electron transport</keyword>
<name>A0AAC8TG92_9BACT</name>
<evidence type="ECO:0000313" key="16">
    <source>
        <dbReference type="EMBL" id="REG37127.1"/>
    </source>
</evidence>
<feature type="binding site" evidence="12">
    <location>
        <begin position="399"/>
        <end position="402"/>
    </location>
    <ligand>
        <name>FAD</name>
        <dbReference type="ChEBI" id="CHEBI:57692"/>
    </ligand>
</feature>
<feature type="binding site" evidence="12">
    <location>
        <begin position="417"/>
        <end position="419"/>
    </location>
    <ligand>
        <name>FAD</name>
        <dbReference type="ChEBI" id="CHEBI:57692"/>
    </ligand>
</feature>
<evidence type="ECO:0000313" key="17">
    <source>
        <dbReference type="Proteomes" id="UP000035579"/>
    </source>
</evidence>
<feature type="domain" description="Flavodoxin-like" evidence="13">
    <location>
        <begin position="76"/>
        <end position="214"/>
    </location>
</feature>
<dbReference type="Gene3D" id="1.20.990.10">
    <property type="entry name" value="NADPH-cytochrome p450 Reductase, Chain A, domain 3"/>
    <property type="match status" value="1"/>
</dbReference>
<dbReference type="InterPro" id="IPR029039">
    <property type="entry name" value="Flavoprotein-like_sf"/>
</dbReference>
<evidence type="ECO:0000256" key="5">
    <source>
        <dbReference type="ARBA" id="ARBA00022643"/>
    </source>
</evidence>
<dbReference type="InterPro" id="IPR017938">
    <property type="entry name" value="Riboflavin_synthase-like_b-brl"/>
</dbReference>